<evidence type="ECO:0000313" key="2">
    <source>
        <dbReference type="Proteomes" id="UP000886883"/>
    </source>
</evidence>
<name>A0A9D2SE16_9FIRM</name>
<dbReference type="AlphaFoldDB" id="A0A9D2SE16"/>
<comment type="caution">
    <text evidence="1">The sequence shown here is derived from an EMBL/GenBank/DDBJ whole genome shotgun (WGS) entry which is preliminary data.</text>
</comment>
<reference evidence="1" key="1">
    <citation type="journal article" date="2021" name="PeerJ">
        <title>Extensive microbial diversity within the chicken gut microbiome revealed by metagenomics and culture.</title>
        <authorList>
            <person name="Gilroy R."/>
            <person name="Ravi A."/>
            <person name="Getino M."/>
            <person name="Pursley I."/>
            <person name="Horton D.L."/>
            <person name="Alikhan N.F."/>
            <person name="Baker D."/>
            <person name="Gharbi K."/>
            <person name="Hall N."/>
            <person name="Watson M."/>
            <person name="Adriaenssens E.M."/>
            <person name="Foster-Nyarko E."/>
            <person name="Jarju S."/>
            <person name="Secka A."/>
            <person name="Antonio M."/>
            <person name="Oren A."/>
            <person name="Chaudhuri R.R."/>
            <person name="La Ragione R."/>
            <person name="Hildebrand F."/>
            <person name="Pallen M.J."/>
        </authorList>
    </citation>
    <scope>NUCLEOTIDE SEQUENCE</scope>
    <source>
        <strain evidence="1">USAMLcec3-2134</strain>
    </source>
</reference>
<reference evidence="1" key="2">
    <citation type="submission" date="2021-04" db="EMBL/GenBank/DDBJ databases">
        <authorList>
            <person name="Gilroy R."/>
        </authorList>
    </citation>
    <scope>NUCLEOTIDE SEQUENCE</scope>
    <source>
        <strain evidence="1">USAMLcec3-2134</strain>
    </source>
</reference>
<dbReference type="EMBL" id="DWXE01000039">
    <property type="protein sequence ID" value="HJB91671.1"/>
    <property type="molecule type" value="Genomic_DNA"/>
</dbReference>
<dbReference type="Gene3D" id="3.40.50.10850">
    <property type="entry name" value="Ntrc-like two-domain protein"/>
    <property type="match status" value="1"/>
</dbReference>
<protein>
    <submittedName>
        <fullName evidence="1">Uncharacterized protein</fullName>
    </submittedName>
</protein>
<evidence type="ECO:0000313" key="1">
    <source>
        <dbReference type="EMBL" id="HJB91671.1"/>
    </source>
</evidence>
<organism evidence="1 2">
    <name type="scientific">Candidatus Eisenbergiella merdigallinarum</name>
    <dbReference type="NCBI Taxonomy" id="2838552"/>
    <lineage>
        <taxon>Bacteria</taxon>
        <taxon>Bacillati</taxon>
        <taxon>Bacillota</taxon>
        <taxon>Clostridia</taxon>
        <taxon>Lachnospirales</taxon>
        <taxon>Lachnospiraceae</taxon>
        <taxon>Eisenbergiella</taxon>
    </lineage>
</organism>
<proteinExistence type="predicted"/>
<sequence>MKRNMLAICDPEQEYAYRLMDALSRREDFPFEMLAFTGTDRLKESLAERPVRILLIARSAFDAEMKGWGVSRIILLNEEEGPEEELPSLSKYSSVTRIMKKIMETAAEAGDLPPPKSCEHPVHFLGVYTPVHRCLQTTFSLVLGQVLARAHRVLYLNFESWSGLDRLLCRSFESDFSDLLFRLPQPEEEVLGYLYRQAEQVNGLELVPPAFLGPELFSIRREDWLRLLEILGNSRYEYVILDLSDAVSGLFELLRSCSRVYTIVREDGFARAKLAQYEAALESADYGDVAEKTVKCALPAFQRLPRDLSHPEGSGISQYVEDLLAREGRGEG</sequence>
<dbReference type="Gene3D" id="3.40.50.300">
    <property type="entry name" value="P-loop containing nucleotide triphosphate hydrolases"/>
    <property type="match status" value="1"/>
</dbReference>
<dbReference type="InterPro" id="IPR027417">
    <property type="entry name" value="P-loop_NTPase"/>
</dbReference>
<accession>A0A9D2SE16</accession>
<dbReference type="Proteomes" id="UP000886883">
    <property type="component" value="Unassembled WGS sequence"/>
</dbReference>
<dbReference type="SUPFAM" id="SSF52540">
    <property type="entry name" value="P-loop containing nucleoside triphosphate hydrolases"/>
    <property type="match status" value="1"/>
</dbReference>
<gene>
    <name evidence="1" type="ORF">H9763_09460</name>
</gene>